<dbReference type="GO" id="GO:0043799">
    <property type="term" value="F:glycine oxidase activity"/>
    <property type="evidence" value="ECO:0007669"/>
    <property type="project" value="UniProtKB-EC"/>
</dbReference>
<protein>
    <recommendedName>
        <fullName evidence="5">glycine oxidase</fullName>
        <ecNumber evidence="5">1.4.3.19</ecNumber>
    </recommendedName>
</protein>
<evidence type="ECO:0000256" key="5">
    <source>
        <dbReference type="ARBA" id="ARBA00050018"/>
    </source>
</evidence>
<organism evidence="8 9">
    <name type="scientific">Bacillus sonorensis</name>
    <dbReference type="NCBI Taxonomy" id="119858"/>
    <lineage>
        <taxon>Bacteria</taxon>
        <taxon>Bacillati</taxon>
        <taxon>Bacillota</taxon>
        <taxon>Bacilli</taxon>
        <taxon>Bacillales</taxon>
        <taxon>Bacillaceae</taxon>
        <taxon>Bacillus</taxon>
    </lineage>
</organism>
<dbReference type="InterPro" id="IPR036188">
    <property type="entry name" value="FAD/NAD-bd_sf"/>
</dbReference>
<feature type="domain" description="FAD dependent oxidoreductase" evidence="7">
    <location>
        <begin position="7"/>
        <end position="346"/>
    </location>
</feature>
<dbReference type="Gene3D" id="3.50.50.60">
    <property type="entry name" value="FAD/NAD(P)-binding domain"/>
    <property type="match status" value="1"/>
</dbReference>
<evidence type="ECO:0000256" key="2">
    <source>
        <dbReference type="ARBA" id="ARBA00022977"/>
    </source>
</evidence>
<dbReference type="Gene3D" id="3.30.9.10">
    <property type="entry name" value="D-Amino Acid Oxidase, subunit A, domain 2"/>
    <property type="match status" value="1"/>
</dbReference>
<evidence type="ECO:0000313" key="9">
    <source>
        <dbReference type="Proteomes" id="UP000196877"/>
    </source>
</evidence>
<dbReference type="PANTHER" id="PTHR13847">
    <property type="entry name" value="SARCOSINE DEHYDROGENASE-RELATED"/>
    <property type="match status" value="1"/>
</dbReference>
<reference evidence="8 9" key="1">
    <citation type="submission" date="2017-06" db="EMBL/GenBank/DDBJ databases">
        <title>Genome sequence of Bacillus sonorensis strain SRCM101395.</title>
        <authorList>
            <person name="Cho S.H."/>
        </authorList>
    </citation>
    <scope>NUCLEOTIDE SEQUENCE [LARGE SCALE GENOMIC DNA]</scope>
    <source>
        <strain evidence="8 9">SRCM101395</strain>
    </source>
</reference>
<dbReference type="EC" id="1.4.3.19" evidence="5"/>
<keyword evidence="2" id="KW-0784">Thiamine biosynthesis</keyword>
<evidence type="ECO:0000259" key="7">
    <source>
        <dbReference type="Pfam" id="PF01266"/>
    </source>
</evidence>
<dbReference type="RefSeq" id="WP_006636856.1">
    <property type="nucleotide sequence ID" value="NZ_BORD01000002.1"/>
</dbReference>
<dbReference type="Pfam" id="PF01266">
    <property type="entry name" value="DAO"/>
    <property type="match status" value="1"/>
</dbReference>
<proteinExistence type="predicted"/>
<dbReference type="SUPFAM" id="SSF51905">
    <property type="entry name" value="FAD/NAD(P)-binding domain"/>
    <property type="match status" value="1"/>
</dbReference>
<feature type="transmembrane region" description="Helical" evidence="6">
    <location>
        <begin position="7"/>
        <end position="24"/>
    </location>
</feature>
<gene>
    <name evidence="8" type="primary">thiO</name>
    <name evidence="8" type="ORF">S101395_03588</name>
</gene>
<dbReference type="NCBIfam" id="TIGR02352">
    <property type="entry name" value="thiamin_ThiO"/>
    <property type="match status" value="1"/>
</dbReference>
<dbReference type="InterPro" id="IPR012727">
    <property type="entry name" value="Gly_oxidase_ThiO"/>
</dbReference>
<comment type="catalytic activity">
    <reaction evidence="4">
        <text>glycine + O2 + H2O = glyoxylate + H2O2 + NH4(+)</text>
        <dbReference type="Rhea" id="RHEA:11532"/>
        <dbReference type="ChEBI" id="CHEBI:15377"/>
        <dbReference type="ChEBI" id="CHEBI:15379"/>
        <dbReference type="ChEBI" id="CHEBI:16240"/>
        <dbReference type="ChEBI" id="CHEBI:28938"/>
        <dbReference type="ChEBI" id="CHEBI:36655"/>
        <dbReference type="ChEBI" id="CHEBI:57305"/>
        <dbReference type="EC" id="1.4.3.19"/>
    </reaction>
</comment>
<name>A0ABM6LL53_9BACI</name>
<evidence type="ECO:0000256" key="3">
    <source>
        <dbReference type="ARBA" id="ARBA00023002"/>
    </source>
</evidence>
<dbReference type="PANTHER" id="PTHR13847:SF289">
    <property type="entry name" value="GLYCINE OXIDASE"/>
    <property type="match status" value="1"/>
</dbReference>
<sequence>MKKRYETIIIGGGIIGASIAYHLAKAGKQTAVFESGEIGKKATRAAAGMLGAHAECDKPGTFFEFARASQSAYKRLAPELKKISGIDINRHDGGILKLAFTESDRVRLAAMAELDSAEWLTAEEVFEKEPHAAKGIIGANFIRDDVHVEPLSVCRAFAKGAKLFGADIFEHAPVLSVEAASGGGVRIMTASGAVEAEHAAIASGVWSGVFFKQLGLNKSFYPVKGECLSVWNDTIPLTRTLYHDHCYIVPRRSGKLVIGATMKHGDWNDKPDLNGIEAVVKKAKMMLPEIGGMKIDQCWAGLRPETEDGNPYIGRHPENGSVLFAAGHFRNGILLAPATGEMITDMIVGRPVNPAWEEAFKVERKEAVHK</sequence>
<evidence type="ECO:0000256" key="1">
    <source>
        <dbReference type="ARBA" id="ARBA00004948"/>
    </source>
</evidence>
<dbReference type="Proteomes" id="UP000196877">
    <property type="component" value="Chromosome"/>
</dbReference>
<evidence type="ECO:0000313" key="8">
    <source>
        <dbReference type="EMBL" id="ASB90094.1"/>
    </source>
</evidence>
<keyword evidence="9" id="KW-1185">Reference proteome</keyword>
<evidence type="ECO:0000256" key="4">
    <source>
        <dbReference type="ARBA" id="ARBA00049872"/>
    </source>
</evidence>
<keyword evidence="6" id="KW-0812">Transmembrane</keyword>
<keyword evidence="3 8" id="KW-0560">Oxidoreductase</keyword>
<keyword evidence="6" id="KW-0472">Membrane</keyword>
<dbReference type="SUPFAM" id="SSF54373">
    <property type="entry name" value="FAD-linked reductases, C-terminal domain"/>
    <property type="match status" value="1"/>
</dbReference>
<keyword evidence="6" id="KW-1133">Transmembrane helix</keyword>
<dbReference type="GeneID" id="92852471"/>
<dbReference type="EMBL" id="CP021920">
    <property type="protein sequence ID" value="ASB90094.1"/>
    <property type="molecule type" value="Genomic_DNA"/>
</dbReference>
<comment type="pathway">
    <text evidence="1">Cofactor biosynthesis; thiamine diphosphate biosynthesis.</text>
</comment>
<evidence type="ECO:0000256" key="6">
    <source>
        <dbReference type="SAM" id="Phobius"/>
    </source>
</evidence>
<dbReference type="InterPro" id="IPR006076">
    <property type="entry name" value="FAD-dep_OxRdtase"/>
</dbReference>
<accession>A0ABM6LL53</accession>